<sequence>MMTWNDRRDQIWREMTTWAIADALDELCHELITEVDRLRKRDDVVNNWICERVPGGSFGTIRYKVSEEASLLADRLDAIEALEK</sequence>
<protein>
    <submittedName>
        <fullName evidence="1">Uncharacterized protein</fullName>
    </submittedName>
</protein>
<accession>A0A6M3KZS2</accession>
<dbReference type="AlphaFoldDB" id="A0A6M3KZS2"/>
<reference evidence="1" key="1">
    <citation type="submission" date="2020-03" db="EMBL/GenBank/DDBJ databases">
        <title>The deep terrestrial virosphere.</title>
        <authorList>
            <person name="Holmfeldt K."/>
            <person name="Nilsson E."/>
            <person name="Simone D."/>
            <person name="Lopez-Fernandez M."/>
            <person name="Wu X."/>
            <person name="de Brujin I."/>
            <person name="Lundin D."/>
            <person name="Andersson A."/>
            <person name="Bertilsson S."/>
            <person name="Dopson M."/>
        </authorList>
    </citation>
    <scope>NUCLEOTIDE SEQUENCE</scope>
    <source>
        <strain evidence="1">MM415B02897</strain>
    </source>
</reference>
<organism evidence="1">
    <name type="scientific">viral metagenome</name>
    <dbReference type="NCBI Taxonomy" id="1070528"/>
    <lineage>
        <taxon>unclassified sequences</taxon>
        <taxon>metagenomes</taxon>
        <taxon>organismal metagenomes</taxon>
    </lineage>
</organism>
<dbReference type="EMBL" id="MT142731">
    <property type="protein sequence ID" value="QJA87767.1"/>
    <property type="molecule type" value="Genomic_DNA"/>
</dbReference>
<gene>
    <name evidence="1" type="ORF">MM415B02897_0006</name>
</gene>
<evidence type="ECO:0000313" key="1">
    <source>
        <dbReference type="EMBL" id="QJA87767.1"/>
    </source>
</evidence>
<name>A0A6M3KZS2_9ZZZZ</name>
<proteinExistence type="predicted"/>